<dbReference type="STRING" id="158190.SpiGrapes_0516"/>
<dbReference type="KEGG" id="sgp:SpiGrapes_0516"/>
<organism evidence="4 5">
    <name type="scientific">Sphaerochaeta pleomorpha (strain ATCC BAA-1885 / DSM 22778 / Grapes)</name>
    <dbReference type="NCBI Taxonomy" id="158190"/>
    <lineage>
        <taxon>Bacteria</taxon>
        <taxon>Pseudomonadati</taxon>
        <taxon>Spirochaetota</taxon>
        <taxon>Spirochaetia</taxon>
        <taxon>Spirochaetales</taxon>
        <taxon>Sphaerochaetaceae</taxon>
        <taxon>Sphaerochaeta</taxon>
    </lineage>
</organism>
<keyword evidence="5" id="KW-1185">Reference proteome</keyword>
<protein>
    <submittedName>
        <fullName evidence="4">ABC-type sugar transport system, periplasmic component</fullName>
    </submittedName>
</protein>
<reference evidence="4 5" key="1">
    <citation type="submission" date="2011-11" db="EMBL/GenBank/DDBJ databases">
        <title>Complete sequence of Spirochaeta sp. grapes.</title>
        <authorList>
            <consortium name="US DOE Joint Genome Institute"/>
            <person name="Lucas S."/>
            <person name="Han J."/>
            <person name="Lapidus A."/>
            <person name="Cheng J.-F."/>
            <person name="Goodwin L."/>
            <person name="Pitluck S."/>
            <person name="Peters L."/>
            <person name="Ovchinnikova G."/>
            <person name="Munk A.C."/>
            <person name="Detter J.C."/>
            <person name="Han C."/>
            <person name="Tapia R."/>
            <person name="Land M."/>
            <person name="Hauser L."/>
            <person name="Kyrpides N."/>
            <person name="Ivanova N."/>
            <person name="Pagani I."/>
            <person name="Ritalahtilisa K."/>
            <person name="Loeffler F."/>
            <person name="Woyke T."/>
        </authorList>
    </citation>
    <scope>NUCLEOTIDE SEQUENCE [LARGE SCALE GENOMIC DNA]</scope>
    <source>
        <strain evidence="5">ATCC BAA-1885 / DSM 22778 / Grapes</strain>
    </source>
</reference>
<comment type="subcellular location">
    <subcellularLocation>
        <location evidence="1">Periplasm</location>
    </subcellularLocation>
</comment>
<dbReference type="RefSeq" id="WP_014269219.1">
    <property type="nucleotide sequence ID" value="NC_016633.1"/>
</dbReference>
<evidence type="ECO:0000313" key="5">
    <source>
        <dbReference type="Proteomes" id="UP000005632"/>
    </source>
</evidence>
<dbReference type="Pfam" id="PF01547">
    <property type="entry name" value="SBP_bac_1"/>
    <property type="match status" value="1"/>
</dbReference>
<name>G8QWS6_SPHPG</name>
<keyword evidence="3" id="KW-0732">Signal</keyword>
<comment type="similarity">
    <text evidence="2">Belongs to the bacterial solute-binding protein 1 family.</text>
</comment>
<proteinExistence type="inferred from homology"/>
<dbReference type="PANTHER" id="PTHR43649:SF12">
    <property type="entry name" value="DIACETYLCHITOBIOSE BINDING PROTEIN DASA"/>
    <property type="match status" value="1"/>
</dbReference>
<dbReference type="GO" id="GO:0042597">
    <property type="term" value="C:periplasmic space"/>
    <property type="evidence" value="ECO:0007669"/>
    <property type="project" value="UniProtKB-SubCell"/>
</dbReference>
<feature type="chain" id="PRO_5003514349" evidence="3">
    <location>
        <begin position="21"/>
        <end position="431"/>
    </location>
</feature>
<evidence type="ECO:0000256" key="2">
    <source>
        <dbReference type="ARBA" id="ARBA00008520"/>
    </source>
</evidence>
<dbReference type="Gene3D" id="3.40.190.10">
    <property type="entry name" value="Periplasmic binding protein-like II"/>
    <property type="match status" value="1"/>
</dbReference>
<dbReference type="EMBL" id="CP003155">
    <property type="protein sequence ID" value="AEV28370.1"/>
    <property type="molecule type" value="Genomic_DNA"/>
</dbReference>
<sequence>MKKPVAMLILIVMASAMLFANGKVEKAPLEESKVLKIFVPQSPGVPQGMEALAKAYMEKNPDTQISVRSVPFGKYKEQLTVMWSSDEVDDIIMSAVTDAPTNAYFGSLLPLDDILDVSQQGLFVPSVIETATYEGHLYAYPFRESCSAMYYNKEYFALAGIEPATLENPWTWSQWKENILAVRDAVEKKNGQRLWGLTFLSNPGAGDFWITPIIRSNGVKGSNTYKAISPDGMTLTGYADTPEAMEAYAFYQDLYQKDNICSLAEVPDAFATGQSITMISFLATASQLNSKFPDLSWGLMPLPYFKTPLTHTGGFAISVSAKTKVPNLAKDFVKFAGSEEGLVTYFKTSGVDLVSRIGFAEKHPELYAKEAQQFFLKNLEMYGEARPITPGYTLYNAIIGFDMFEDIVSGADIEKTVKDKIKIFENQMKNL</sequence>
<feature type="signal peptide" evidence="3">
    <location>
        <begin position="1"/>
        <end position="20"/>
    </location>
</feature>
<evidence type="ECO:0000313" key="4">
    <source>
        <dbReference type="EMBL" id="AEV28370.1"/>
    </source>
</evidence>
<keyword evidence="4" id="KW-0762">Sugar transport</keyword>
<accession>G8QWS6</accession>
<dbReference type="AlphaFoldDB" id="G8QWS6"/>
<dbReference type="PANTHER" id="PTHR43649">
    <property type="entry name" value="ARABINOSE-BINDING PROTEIN-RELATED"/>
    <property type="match status" value="1"/>
</dbReference>
<dbReference type="InterPro" id="IPR006059">
    <property type="entry name" value="SBP"/>
</dbReference>
<evidence type="ECO:0000256" key="3">
    <source>
        <dbReference type="SAM" id="SignalP"/>
    </source>
</evidence>
<evidence type="ECO:0000256" key="1">
    <source>
        <dbReference type="ARBA" id="ARBA00004418"/>
    </source>
</evidence>
<dbReference type="HOGENOM" id="CLU_031285_10_4_12"/>
<dbReference type="InterPro" id="IPR050490">
    <property type="entry name" value="Bact_solute-bd_prot1"/>
</dbReference>
<dbReference type="SUPFAM" id="SSF53850">
    <property type="entry name" value="Periplasmic binding protein-like II"/>
    <property type="match status" value="1"/>
</dbReference>
<dbReference type="Proteomes" id="UP000005632">
    <property type="component" value="Chromosome"/>
</dbReference>
<keyword evidence="4" id="KW-0813">Transport</keyword>
<gene>
    <name evidence="4" type="ordered locus">SpiGrapes_0516</name>
</gene>
<dbReference type="eggNOG" id="COG1653">
    <property type="taxonomic scope" value="Bacteria"/>
</dbReference>